<organism evidence="6">
    <name type="scientific">marine metagenome</name>
    <dbReference type="NCBI Taxonomy" id="408172"/>
    <lineage>
        <taxon>unclassified sequences</taxon>
        <taxon>metagenomes</taxon>
        <taxon>ecological metagenomes</taxon>
    </lineage>
</organism>
<feature type="domain" description="Peptidase M10 metallopeptidase" evidence="5">
    <location>
        <begin position="68"/>
        <end position="216"/>
    </location>
</feature>
<dbReference type="InterPro" id="IPR021190">
    <property type="entry name" value="Pept_M10A"/>
</dbReference>
<dbReference type="Pfam" id="PF00413">
    <property type="entry name" value="Peptidase_M10"/>
    <property type="match status" value="1"/>
</dbReference>
<keyword evidence="4" id="KW-0862">Zinc</keyword>
<sequence length="223" mass="23649">MKNRFAPLGAILSVLGLLGWLFSTSQNGRSPVEVEGPVASSVPAASTDVPLLREQTGGSAVPCVVPLGWRIARVDDSFGLSHAEARAVFDKAATLWQDAAGVGLFSNESDGTLPVRFVYDDPGERSPEGSQLAGMYREAVHLQAGDVSSVTREIRIYRFDGLDELVSVAAHELGHAVGLGHSTVPGSVMGVEFVQADLSQVTPRVQPGDVEALRSLCPELWDV</sequence>
<keyword evidence="1" id="KW-0645">Protease</keyword>
<name>A0A381SEY9_9ZZZZ</name>
<dbReference type="InterPro" id="IPR024079">
    <property type="entry name" value="MetalloPept_cat_dom_sf"/>
</dbReference>
<dbReference type="GO" id="GO:0006508">
    <property type="term" value="P:proteolysis"/>
    <property type="evidence" value="ECO:0007669"/>
    <property type="project" value="UniProtKB-KW"/>
</dbReference>
<keyword evidence="2" id="KW-0479">Metal-binding</keyword>
<accession>A0A381SEY9</accession>
<dbReference type="InterPro" id="IPR001818">
    <property type="entry name" value="Pept_M10_metallopeptidase"/>
</dbReference>
<dbReference type="GO" id="GO:0004222">
    <property type="term" value="F:metalloendopeptidase activity"/>
    <property type="evidence" value="ECO:0007669"/>
    <property type="project" value="InterPro"/>
</dbReference>
<protein>
    <recommendedName>
        <fullName evidence="5">Peptidase M10 metallopeptidase domain-containing protein</fullName>
    </recommendedName>
</protein>
<dbReference type="GO" id="GO:0031012">
    <property type="term" value="C:extracellular matrix"/>
    <property type="evidence" value="ECO:0007669"/>
    <property type="project" value="InterPro"/>
</dbReference>
<evidence type="ECO:0000256" key="3">
    <source>
        <dbReference type="ARBA" id="ARBA00022801"/>
    </source>
</evidence>
<evidence type="ECO:0000256" key="1">
    <source>
        <dbReference type="ARBA" id="ARBA00022670"/>
    </source>
</evidence>
<evidence type="ECO:0000256" key="4">
    <source>
        <dbReference type="ARBA" id="ARBA00022833"/>
    </source>
</evidence>
<evidence type="ECO:0000259" key="5">
    <source>
        <dbReference type="Pfam" id="PF00413"/>
    </source>
</evidence>
<evidence type="ECO:0000256" key="2">
    <source>
        <dbReference type="ARBA" id="ARBA00022723"/>
    </source>
</evidence>
<keyword evidence="3" id="KW-0378">Hydrolase</keyword>
<dbReference type="SUPFAM" id="SSF55486">
    <property type="entry name" value="Metalloproteases ('zincins'), catalytic domain"/>
    <property type="match status" value="1"/>
</dbReference>
<dbReference type="EMBL" id="UINC01002847">
    <property type="protein sequence ID" value="SVA00887.1"/>
    <property type="molecule type" value="Genomic_DNA"/>
</dbReference>
<dbReference type="GO" id="GO:0008270">
    <property type="term" value="F:zinc ion binding"/>
    <property type="evidence" value="ECO:0007669"/>
    <property type="project" value="InterPro"/>
</dbReference>
<reference evidence="6" key="1">
    <citation type="submission" date="2018-05" db="EMBL/GenBank/DDBJ databases">
        <authorList>
            <person name="Lanie J.A."/>
            <person name="Ng W.-L."/>
            <person name="Kazmierczak K.M."/>
            <person name="Andrzejewski T.M."/>
            <person name="Davidsen T.M."/>
            <person name="Wayne K.J."/>
            <person name="Tettelin H."/>
            <person name="Glass J.I."/>
            <person name="Rusch D."/>
            <person name="Podicherti R."/>
            <person name="Tsui H.-C.T."/>
            <person name="Winkler M.E."/>
        </authorList>
    </citation>
    <scope>NUCLEOTIDE SEQUENCE</scope>
</reference>
<dbReference type="Gene3D" id="3.40.390.10">
    <property type="entry name" value="Collagenase (Catalytic Domain)"/>
    <property type="match status" value="1"/>
</dbReference>
<evidence type="ECO:0000313" key="6">
    <source>
        <dbReference type="EMBL" id="SVA00887.1"/>
    </source>
</evidence>
<gene>
    <name evidence="6" type="ORF">METZ01_LOCUS53741</name>
</gene>
<proteinExistence type="predicted"/>
<dbReference type="PRINTS" id="PR00138">
    <property type="entry name" value="MATRIXIN"/>
</dbReference>
<dbReference type="AlphaFoldDB" id="A0A381SEY9"/>